<reference evidence="8" key="2">
    <citation type="submission" date="2017-10" db="EMBL/GenBank/DDBJ databases">
        <title>Ladona fulva Genome sequencing and assembly.</title>
        <authorList>
            <person name="Murali S."/>
            <person name="Richards S."/>
            <person name="Bandaranaike D."/>
            <person name="Bellair M."/>
            <person name="Blankenburg K."/>
            <person name="Chao H."/>
            <person name="Dinh H."/>
            <person name="Doddapaneni H."/>
            <person name="Dugan-Rocha S."/>
            <person name="Elkadiri S."/>
            <person name="Gnanaolivu R."/>
            <person name="Hernandez B."/>
            <person name="Skinner E."/>
            <person name="Javaid M."/>
            <person name="Lee S."/>
            <person name="Li M."/>
            <person name="Ming W."/>
            <person name="Munidasa M."/>
            <person name="Muniz J."/>
            <person name="Nguyen L."/>
            <person name="Hughes D."/>
            <person name="Osuji N."/>
            <person name="Pu L.-L."/>
            <person name="Puazo M."/>
            <person name="Qu C."/>
            <person name="Quiroz J."/>
            <person name="Raj R."/>
            <person name="Weissenberger G."/>
            <person name="Xin Y."/>
            <person name="Zou X."/>
            <person name="Han Y."/>
            <person name="Worley K."/>
            <person name="Muzny D."/>
            <person name="Gibbs R."/>
        </authorList>
    </citation>
    <scope>NUCLEOTIDE SEQUENCE</scope>
    <source>
        <strain evidence="8">Sampled in the wild</strain>
    </source>
</reference>
<evidence type="ECO:0000256" key="5">
    <source>
        <dbReference type="SAM" id="MobiDB-lite"/>
    </source>
</evidence>
<gene>
    <name evidence="8" type="ORF">J437_LFUL002751</name>
</gene>
<name>A0A8K0NWU7_LADFU</name>
<dbReference type="SMART" id="SM00336">
    <property type="entry name" value="BBOX"/>
    <property type="match status" value="2"/>
</dbReference>
<feature type="domain" description="B box-type" evidence="7">
    <location>
        <begin position="138"/>
        <end position="185"/>
    </location>
</feature>
<evidence type="ECO:0000256" key="4">
    <source>
        <dbReference type="PROSITE-ProRule" id="PRU00024"/>
    </source>
</evidence>
<dbReference type="SMART" id="SM00502">
    <property type="entry name" value="BBC"/>
    <property type="match status" value="1"/>
</dbReference>
<dbReference type="Gene3D" id="4.10.830.40">
    <property type="match status" value="1"/>
</dbReference>
<organism evidence="8 9">
    <name type="scientific">Ladona fulva</name>
    <name type="common">Scarce chaser dragonfly</name>
    <name type="synonym">Libellula fulva</name>
    <dbReference type="NCBI Taxonomy" id="123851"/>
    <lineage>
        <taxon>Eukaryota</taxon>
        <taxon>Metazoa</taxon>
        <taxon>Ecdysozoa</taxon>
        <taxon>Arthropoda</taxon>
        <taxon>Hexapoda</taxon>
        <taxon>Insecta</taxon>
        <taxon>Pterygota</taxon>
        <taxon>Palaeoptera</taxon>
        <taxon>Odonata</taxon>
        <taxon>Epiprocta</taxon>
        <taxon>Anisoptera</taxon>
        <taxon>Libelluloidea</taxon>
        <taxon>Libellulidae</taxon>
        <taxon>Ladona</taxon>
    </lineage>
</organism>
<dbReference type="OrthoDB" id="1870062at2759"/>
<evidence type="ECO:0000256" key="1">
    <source>
        <dbReference type="ARBA" id="ARBA00022723"/>
    </source>
</evidence>
<dbReference type="GO" id="GO:0061630">
    <property type="term" value="F:ubiquitin protein ligase activity"/>
    <property type="evidence" value="ECO:0007669"/>
    <property type="project" value="TreeGrafter"/>
</dbReference>
<dbReference type="InterPro" id="IPR047153">
    <property type="entry name" value="TRIM45/56/19-like"/>
</dbReference>
<keyword evidence="2 4" id="KW-0863">Zinc-finger</keyword>
<dbReference type="SMART" id="SM00184">
    <property type="entry name" value="RING"/>
    <property type="match status" value="1"/>
</dbReference>
<dbReference type="PANTHER" id="PTHR25462:SF304">
    <property type="entry name" value="BONUS, ISOFORM C"/>
    <property type="match status" value="1"/>
</dbReference>
<keyword evidence="1" id="KW-0479">Metal-binding</keyword>
<sequence>MSSNEAAEPKENCDENSSENKQETPKVSESGAKEDSHPTGSNYSPSGTVEKKSWTEVKCVFCEKLLSCSDSPKLLDCLHSSCNSCIVTKQKLQEEAHDEIVVKSLDCPVCGLSFSPGEIIDNHFLVEASNEQDYKEKPKDVICTSCAEDNPATSWCVNCSEFICDACVEAHHRLKITKDHSIIAKDEATAEGESRASSNGSHIFNCHIHHQEKLTLFCETCDRLTCRDCQLTSHRDHKYKFINEIANETRNVIKGLLGEVTYKRILLTSAIKVIDERQEVIKHRKAAVVAEITDMVVKLTTALNKRGKVLVQCLTEMCESKQNTLSQKRAALQKLSVLADHCIHFVEGAMKHGTDAALLFSKKPLGGHLQRIKSYKADIPNPEMPVRINFMVEGVAELER</sequence>
<dbReference type="PANTHER" id="PTHR25462">
    <property type="entry name" value="BONUS, ISOFORM C-RELATED"/>
    <property type="match status" value="1"/>
</dbReference>
<keyword evidence="9" id="KW-1185">Reference proteome</keyword>
<dbReference type="InterPro" id="IPR001841">
    <property type="entry name" value="Znf_RING"/>
</dbReference>
<evidence type="ECO:0000313" key="9">
    <source>
        <dbReference type="Proteomes" id="UP000792457"/>
    </source>
</evidence>
<feature type="compositionally biased region" description="Polar residues" evidence="5">
    <location>
        <begin position="38"/>
        <end position="47"/>
    </location>
</feature>
<accession>A0A8K0NWU7</accession>
<comment type="caution">
    <text evidence="8">The sequence shown here is derived from an EMBL/GenBank/DDBJ whole genome shotgun (WGS) entry which is preliminary data.</text>
</comment>
<dbReference type="Pfam" id="PF22586">
    <property type="entry name" value="ANCHR-like_BBOX"/>
    <property type="match status" value="1"/>
</dbReference>
<dbReference type="Gene3D" id="3.30.160.60">
    <property type="entry name" value="Classic Zinc Finger"/>
    <property type="match status" value="1"/>
</dbReference>
<dbReference type="SUPFAM" id="SSF57850">
    <property type="entry name" value="RING/U-box"/>
    <property type="match status" value="1"/>
</dbReference>
<feature type="domain" description="RING-type" evidence="6">
    <location>
        <begin position="59"/>
        <end position="110"/>
    </location>
</feature>
<dbReference type="SUPFAM" id="SSF57845">
    <property type="entry name" value="B-box zinc-binding domain"/>
    <property type="match status" value="1"/>
</dbReference>
<dbReference type="CDD" id="cd19775">
    <property type="entry name" value="Bbox2_TIF1_C-VI"/>
    <property type="match status" value="1"/>
</dbReference>
<dbReference type="Gene3D" id="3.30.40.10">
    <property type="entry name" value="Zinc/RING finger domain, C3HC4 (zinc finger)"/>
    <property type="match status" value="1"/>
</dbReference>
<evidence type="ECO:0008006" key="10">
    <source>
        <dbReference type="Google" id="ProtNLM"/>
    </source>
</evidence>
<feature type="non-terminal residue" evidence="8">
    <location>
        <position position="400"/>
    </location>
</feature>
<dbReference type="PROSITE" id="PS50119">
    <property type="entry name" value="ZF_BBOX"/>
    <property type="match status" value="2"/>
</dbReference>
<evidence type="ECO:0000259" key="7">
    <source>
        <dbReference type="PROSITE" id="PS50119"/>
    </source>
</evidence>
<dbReference type="InterPro" id="IPR003649">
    <property type="entry name" value="Bbox_C"/>
</dbReference>
<feature type="domain" description="B box-type" evidence="7">
    <location>
        <begin position="201"/>
        <end position="242"/>
    </location>
</feature>
<dbReference type="Pfam" id="PF00643">
    <property type="entry name" value="zf-B_box"/>
    <property type="match status" value="1"/>
</dbReference>
<evidence type="ECO:0000256" key="3">
    <source>
        <dbReference type="ARBA" id="ARBA00022833"/>
    </source>
</evidence>
<dbReference type="AlphaFoldDB" id="A0A8K0NWU7"/>
<dbReference type="Proteomes" id="UP000792457">
    <property type="component" value="Unassembled WGS sequence"/>
</dbReference>
<dbReference type="InterPro" id="IPR000315">
    <property type="entry name" value="Znf_B-box"/>
</dbReference>
<evidence type="ECO:0000256" key="2">
    <source>
        <dbReference type="ARBA" id="ARBA00022771"/>
    </source>
</evidence>
<dbReference type="EMBL" id="KZ308141">
    <property type="protein sequence ID" value="KAG8222694.1"/>
    <property type="molecule type" value="Genomic_DNA"/>
</dbReference>
<dbReference type="GO" id="GO:0008270">
    <property type="term" value="F:zinc ion binding"/>
    <property type="evidence" value="ECO:0007669"/>
    <property type="project" value="UniProtKB-KW"/>
</dbReference>
<evidence type="ECO:0000313" key="8">
    <source>
        <dbReference type="EMBL" id="KAG8222694.1"/>
    </source>
</evidence>
<keyword evidence="3" id="KW-0862">Zinc</keyword>
<reference evidence="8" key="1">
    <citation type="submission" date="2013-04" db="EMBL/GenBank/DDBJ databases">
        <authorList>
            <person name="Qu J."/>
            <person name="Murali S.C."/>
            <person name="Bandaranaike D."/>
            <person name="Bellair M."/>
            <person name="Blankenburg K."/>
            <person name="Chao H."/>
            <person name="Dinh H."/>
            <person name="Doddapaneni H."/>
            <person name="Downs B."/>
            <person name="Dugan-Rocha S."/>
            <person name="Elkadiri S."/>
            <person name="Gnanaolivu R.D."/>
            <person name="Hernandez B."/>
            <person name="Javaid M."/>
            <person name="Jayaseelan J.C."/>
            <person name="Lee S."/>
            <person name="Li M."/>
            <person name="Ming W."/>
            <person name="Munidasa M."/>
            <person name="Muniz J."/>
            <person name="Nguyen L."/>
            <person name="Ongeri F."/>
            <person name="Osuji N."/>
            <person name="Pu L.-L."/>
            <person name="Puazo M."/>
            <person name="Qu C."/>
            <person name="Quiroz J."/>
            <person name="Raj R."/>
            <person name="Weissenberger G."/>
            <person name="Xin Y."/>
            <person name="Zou X."/>
            <person name="Han Y."/>
            <person name="Richards S."/>
            <person name="Worley K."/>
            <person name="Muzny D."/>
            <person name="Gibbs R."/>
        </authorList>
    </citation>
    <scope>NUCLEOTIDE SEQUENCE</scope>
    <source>
        <strain evidence="8">Sampled in the wild</strain>
    </source>
</reference>
<feature type="region of interest" description="Disordered" evidence="5">
    <location>
        <begin position="1"/>
        <end position="49"/>
    </location>
</feature>
<protein>
    <recommendedName>
        <fullName evidence="10">E3 ubiquitin-protein ligase TRIM33</fullName>
    </recommendedName>
</protein>
<evidence type="ECO:0000259" key="6">
    <source>
        <dbReference type="PROSITE" id="PS50089"/>
    </source>
</evidence>
<proteinExistence type="predicted"/>
<dbReference type="InterPro" id="IPR013083">
    <property type="entry name" value="Znf_RING/FYVE/PHD"/>
</dbReference>
<dbReference type="PROSITE" id="PS50089">
    <property type="entry name" value="ZF_RING_2"/>
    <property type="match status" value="1"/>
</dbReference>
<feature type="compositionally biased region" description="Basic and acidic residues" evidence="5">
    <location>
        <begin position="7"/>
        <end position="37"/>
    </location>
</feature>